<dbReference type="SUPFAM" id="SSF53850">
    <property type="entry name" value="Periplasmic binding protein-like II"/>
    <property type="match status" value="1"/>
</dbReference>
<feature type="signal peptide" evidence="2">
    <location>
        <begin position="1"/>
        <end position="21"/>
    </location>
</feature>
<sequence>MKRCMLFTLLAVFLMVGCATGTSTENKSEAEGSNDAAADFPQEPIEMILPFPTGGNYDGAARILTKYAEKYLPNDQSFALINKTGGANTAGVTELSQTEPDGYTLGFVQTSTITTESHYGHVSYTHDSFQPIMKVLQVDGYMFINDDAPWETFDEWLDYVKEHPGEFKVSAVPGAVPLLETLKAEAGIDYDIVPFDGFAEATTALIGGHVDATIGTLPGMKTHLDSGDVRPLFSSTGRELEGDIPTLKDKGIDVEENKMVGLIAPKDLPQEKLDLLHDVFKQALDDPDLQEEFEQAGLEAVYAGPEEFQQDITDTYEFDRRILETAGLLE</sequence>
<dbReference type="Gene3D" id="3.40.190.10">
    <property type="entry name" value="Periplasmic binding protein-like II"/>
    <property type="match status" value="1"/>
</dbReference>
<dbReference type="CDD" id="cd07012">
    <property type="entry name" value="PBP2_Bug_TTT"/>
    <property type="match status" value="1"/>
</dbReference>
<dbReference type="PANTHER" id="PTHR42928">
    <property type="entry name" value="TRICARBOXYLATE-BINDING PROTEIN"/>
    <property type="match status" value="1"/>
</dbReference>
<comment type="similarity">
    <text evidence="1">Belongs to the UPF0065 (bug) family.</text>
</comment>
<keyword evidence="4" id="KW-1185">Reference proteome</keyword>
<proteinExistence type="inferred from homology"/>
<feature type="chain" id="PRO_5011523537" evidence="2">
    <location>
        <begin position="22"/>
        <end position="330"/>
    </location>
</feature>
<dbReference type="InterPro" id="IPR005064">
    <property type="entry name" value="BUG"/>
</dbReference>
<evidence type="ECO:0000256" key="1">
    <source>
        <dbReference type="ARBA" id="ARBA00006987"/>
    </source>
</evidence>
<dbReference type="InterPro" id="IPR042100">
    <property type="entry name" value="Bug_dom1"/>
</dbReference>
<evidence type="ECO:0000313" key="3">
    <source>
        <dbReference type="EMBL" id="SDH24759.1"/>
    </source>
</evidence>
<dbReference type="Pfam" id="PF03401">
    <property type="entry name" value="TctC"/>
    <property type="match status" value="1"/>
</dbReference>
<dbReference type="Proteomes" id="UP000199163">
    <property type="component" value="Unassembled WGS sequence"/>
</dbReference>
<dbReference type="OrthoDB" id="8881899at2"/>
<reference evidence="4" key="1">
    <citation type="submission" date="2016-10" db="EMBL/GenBank/DDBJ databases">
        <authorList>
            <person name="Varghese N."/>
            <person name="Submissions S."/>
        </authorList>
    </citation>
    <scope>NUCLEOTIDE SEQUENCE [LARGE SCALE GENOMIC DNA]</scope>
    <source>
        <strain evidence="4">DSM 21632</strain>
    </source>
</reference>
<dbReference type="PROSITE" id="PS51257">
    <property type="entry name" value="PROKAR_LIPOPROTEIN"/>
    <property type="match status" value="1"/>
</dbReference>
<dbReference type="EMBL" id="FNDK01000003">
    <property type="protein sequence ID" value="SDH24759.1"/>
    <property type="molecule type" value="Genomic_DNA"/>
</dbReference>
<evidence type="ECO:0000313" key="4">
    <source>
        <dbReference type="Proteomes" id="UP000199163"/>
    </source>
</evidence>
<dbReference type="PANTHER" id="PTHR42928:SF5">
    <property type="entry name" value="BLR1237 PROTEIN"/>
    <property type="match status" value="1"/>
</dbReference>
<dbReference type="PIRSF" id="PIRSF017082">
    <property type="entry name" value="YflP"/>
    <property type="match status" value="1"/>
</dbReference>
<dbReference type="AlphaFoldDB" id="A0A1G8AUX2"/>
<gene>
    <name evidence="3" type="ORF">SAMN05192534_10329</name>
</gene>
<keyword evidence="2" id="KW-0732">Signal</keyword>
<evidence type="ECO:0000256" key="2">
    <source>
        <dbReference type="SAM" id="SignalP"/>
    </source>
</evidence>
<accession>A0A1G8AUX2</accession>
<dbReference type="Gene3D" id="3.40.190.150">
    <property type="entry name" value="Bordetella uptake gene, domain 1"/>
    <property type="match status" value="1"/>
</dbReference>
<dbReference type="STRING" id="568899.SAMN05192534_10329"/>
<organism evidence="3 4">
    <name type="scientific">Alteribacillus persepolensis</name>
    <dbReference type="NCBI Taxonomy" id="568899"/>
    <lineage>
        <taxon>Bacteria</taxon>
        <taxon>Bacillati</taxon>
        <taxon>Bacillota</taxon>
        <taxon>Bacilli</taxon>
        <taxon>Bacillales</taxon>
        <taxon>Bacillaceae</taxon>
        <taxon>Alteribacillus</taxon>
    </lineage>
</organism>
<keyword evidence="3" id="KW-0675">Receptor</keyword>
<dbReference type="RefSeq" id="WP_091271595.1">
    <property type="nucleotide sequence ID" value="NZ_FNDK01000003.1"/>
</dbReference>
<protein>
    <submittedName>
        <fullName evidence="3">Tripartite-type tricarboxylate transporter, receptor component TctC</fullName>
    </submittedName>
</protein>
<name>A0A1G8AUX2_9BACI</name>